<feature type="transmembrane region" description="Helical" evidence="1">
    <location>
        <begin position="143"/>
        <end position="171"/>
    </location>
</feature>
<dbReference type="AlphaFoldDB" id="A0A0F9GRD8"/>
<feature type="transmembrane region" description="Helical" evidence="1">
    <location>
        <begin position="34"/>
        <end position="52"/>
    </location>
</feature>
<feature type="transmembrane region" description="Helical" evidence="1">
    <location>
        <begin position="72"/>
        <end position="95"/>
    </location>
</feature>
<dbReference type="EMBL" id="LAZR01025411">
    <property type="protein sequence ID" value="KKL72000.1"/>
    <property type="molecule type" value="Genomic_DNA"/>
</dbReference>
<feature type="non-terminal residue" evidence="2">
    <location>
        <position position="1"/>
    </location>
</feature>
<keyword evidence="1" id="KW-0812">Transmembrane</keyword>
<keyword evidence="1" id="KW-0472">Membrane</keyword>
<evidence type="ECO:0000313" key="2">
    <source>
        <dbReference type="EMBL" id="KKL72000.1"/>
    </source>
</evidence>
<comment type="caution">
    <text evidence="2">The sequence shown here is derived from an EMBL/GenBank/DDBJ whole genome shotgun (WGS) entry which is preliminary data.</text>
</comment>
<feature type="transmembrane region" description="Helical" evidence="1">
    <location>
        <begin position="107"/>
        <end position="123"/>
    </location>
</feature>
<keyword evidence="1" id="KW-1133">Transmembrane helix</keyword>
<sequence length="352" mass="41391">LTLNHQSEVKKIINESEIGFLFHDYFQNIFKTRFASIFIIISLCMLGGNFVYQLSFFTFKTSPFITYFESNVLILLYLNIPTIYVLITVFIFSWYLGSQVKPSKWHFFDIIIIIFFPLVFYFSESFSDLFLMRSLFPAPPIALLTPISIFSNWNSFIILILAISMISLSIIPCTPKGRLLYSLLKLEFSMRSTQLRIVKKISKYFHETLISLNDLLMKSFNITIKNMKEIEGAYNKNLLFKGIDFLVKNLDFSKDREIIEYFAKDINFNVEVDKKSEKKRKKTLRNALRDSEYIHNLNSIKLVINKFNLVSEDIIYVRTSIKQQFKYKFQKILSIVVALITFILSSFIPLFQ</sequence>
<evidence type="ECO:0000256" key="1">
    <source>
        <dbReference type="SAM" id="Phobius"/>
    </source>
</evidence>
<feature type="transmembrane region" description="Helical" evidence="1">
    <location>
        <begin position="332"/>
        <end position="351"/>
    </location>
</feature>
<name>A0A0F9GRD8_9ZZZZ</name>
<organism evidence="2">
    <name type="scientific">marine sediment metagenome</name>
    <dbReference type="NCBI Taxonomy" id="412755"/>
    <lineage>
        <taxon>unclassified sequences</taxon>
        <taxon>metagenomes</taxon>
        <taxon>ecological metagenomes</taxon>
    </lineage>
</organism>
<reference evidence="2" key="1">
    <citation type="journal article" date="2015" name="Nature">
        <title>Complex archaea that bridge the gap between prokaryotes and eukaryotes.</title>
        <authorList>
            <person name="Spang A."/>
            <person name="Saw J.H."/>
            <person name="Jorgensen S.L."/>
            <person name="Zaremba-Niedzwiedzka K."/>
            <person name="Martijn J."/>
            <person name="Lind A.E."/>
            <person name="van Eijk R."/>
            <person name="Schleper C."/>
            <person name="Guy L."/>
            <person name="Ettema T.J."/>
        </authorList>
    </citation>
    <scope>NUCLEOTIDE SEQUENCE</scope>
</reference>
<protein>
    <submittedName>
        <fullName evidence="2">Uncharacterized protein</fullName>
    </submittedName>
</protein>
<accession>A0A0F9GRD8</accession>
<proteinExistence type="predicted"/>
<gene>
    <name evidence="2" type="ORF">LCGC14_2089300</name>
</gene>